<proteinExistence type="predicted"/>
<dbReference type="Proteomes" id="UP001529510">
    <property type="component" value="Unassembled WGS sequence"/>
</dbReference>
<feature type="non-terminal residue" evidence="1">
    <location>
        <position position="74"/>
    </location>
</feature>
<dbReference type="AlphaFoldDB" id="A0ABD0QYF4"/>
<sequence>MRGNELLNGATIFVFQHGRDLDLYVEEFLNTWHQATCDDVCLMEGFCCRLDDDLRFVMPCGDPCSTLQSYINFA</sequence>
<dbReference type="EMBL" id="JAMKFB020000006">
    <property type="protein sequence ID" value="KAL0190782.1"/>
    <property type="molecule type" value="Genomic_DNA"/>
</dbReference>
<reference evidence="1 2" key="1">
    <citation type="submission" date="2024-05" db="EMBL/GenBank/DDBJ databases">
        <title>Genome sequencing and assembly of Indian major carp, Cirrhinus mrigala (Hamilton, 1822).</title>
        <authorList>
            <person name="Mohindra V."/>
            <person name="Chowdhury L.M."/>
            <person name="Lal K."/>
            <person name="Jena J.K."/>
        </authorList>
    </citation>
    <scope>NUCLEOTIDE SEQUENCE [LARGE SCALE GENOMIC DNA]</scope>
    <source>
        <strain evidence="1">CM1030</strain>
        <tissue evidence="1">Blood</tissue>
    </source>
</reference>
<protein>
    <submittedName>
        <fullName evidence="1">Uncharacterized protein</fullName>
    </submittedName>
</protein>
<comment type="caution">
    <text evidence="1">The sequence shown here is derived from an EMBL/GenBank/DDBJ whole genome shotgun (WGS) entry which is preliminary data.</text>
</comment>
<evidence type="ECO:0000313" key="1">
    <source>
        <dbReference type="EMBL" id="KAL0190782.1"/>
    </source>
</evidence>
<accession>A0ABD0QYF4</accession>
<evidence type="ECO:0000313" key="2">
    <source>
        <dbReference type="Proteomes" id="UP001529510"/>
    </source>
</evidence>
<gene>
    <name evidence="1" type="ORF">M9458_013480</name>
</gene>
<keyword evidence="2" id="KW-1185">Reference proteome</keyword>
<organism evidence="1 2">
    <name type="scientific">Cirrhinus mrigala</name>
    <name type="common">Mrigala</name>
    <dbReference type="NCBI Taxonomy" id="683832"/>
    <lineage>
        <taxon>Eukaryota</taxon>
        <taxon>Metazoa</taxon>
        <taxon>Chordata</taxon>
        <taxon>Craniata</taxon>
        <taxon>Vertebrata</taxon>
        <taxon>Euteleostomi</taxon>
        <taxon>Actinopterygii</taxon>
        <taxon>Neopterygii</taxon>
        <taxon>Teleostei</taxon>
        <taxon>Ostariophysi</taxon>
        <taxon>Cypriniformes</taxon>
        <taxon>Cyprinidae</taxon>
        <taxon>Labeoninae</taxon>
        <taxon>Labeonini</taxon>
        <taxon>Cirrhinus</taxon>
    </lineage>
</organism>
<name>A0ABD0QYF4_CIRMR</name>